<comment type="caution">
    <text evidence="1">The sequence shown here is derived from an EMBL/GenBank/DDBJ whole genome shotgun (WGS) entry which is preliminary data.</text>
</comment>
<organism evidence="1 2">
    <name type="scientific">Taxus chinensis</name>
    <name type="common">Chinese yew</name>
    <name type="synonym">Taxus wallichiana var. chinensis</name>
    <dbReference type="NCBI Taxonomy" id="29808"/>
    <lineage>
        <taxon>Eukaryota</taxon>
        <taxon>Viridiplantae</taxon>
        <taxon>Streptophyta</taxon>
        <taxon>Embryophyta</taxon>
        <taxon>Tracheophyta</taxon>
        <taxon>Spermatophyta</taxon>
        <taxon>Pinopsida</taxon>
        <taxon>Pinidae</taxon>
        <taxon>Conifers II</taxon>
        <taxon>Cupressales</taxon>
        <taxon>Taxaceae</taxon>
        <taxon>Taxus</taxon>
    </lineage>
</organism>
<protein>
    <submittedName>
        <fullName evidence="1">Uncharacterized protein</fullName>
    </submittedName>
</protein>
<accession>A0AA38FT89</accession>
<sequence length="90" mass="9563">EASGEGSDAPSIDQNEAIVIPATVEESCRCEEASAEEKILTAVTQAVFMNGSSAVDLEAGYNLPLSVIPYSSLEKMWIPILQCLCSHCLS</sequence>
<dbReference type="Proteomes" id="UP000824469">
    <property type="component" value="Unassembled WGS sequence"/>
</dbReference>
<name>A0AA38FT89_TAXCH</name>
<dbReference type="EMBL" id="JAHRHJ020000007">
    <property type="protein sequence ID" value="KAH9309685.1"/>
    <property type="molecule type" value="Genomic_DNA"/>
</dbReference>
<evidence type="ECO:0000313" key="1">
    <source>
        <dbReference type="EMBL" id="KAH9309685.1"/>
    </source>
</evidence>
<keyword evidence="2" id="KW-1185">Reference proteome</keyword>
<feature type="non-terminal residue" evidence="1">
    <location>
        <position position="1"/>
    </location>
</feature>
<proteinExistence type="predicted"/>
<evidence type="ECO:0000313" key="2">
    <source>
        <dbReference type="Proteomes" id="UP000824469"/>
    </source>
</evidence>
<reference evidence="1 2" key="1">
    <citation type="journal article" date="2021" name="Nat. Plants">
        <title>The Taxus genome provides insights into paclitaxel biosynthesis.</title>
        <authorList>
            <person name="Xiong X."/>
            <person name="Gou J."/>
            <person name="Liao Q."/>
            <person name="Li Y."/>
            <person name="Zhou Q."/>
            <person name="Bi G."/>
            <person name="Li C."/>
            <person name="Du R."/>
            <person name="Wang X."/>
            <person name="Sun T."/>
            <person name="Guo L."/>
            <person name="Liang H."/>
            <person name="Lu P."/>
            <person name="Wu Y."/>
            <person name="Zhang Z."/>
            <person name="Ro D.K."/>
            <person name="Shang Y."/>
            <person name="Huang S."/>
            <person name="Yan J."/>
        </authorList>
    </citation>
    <scope>NUCLEOTIDE SEQUENCE [LARGE SCALE GENOMIC DNA]</scope>
    <source>
        <strain evidence="1">Ta-2019</strain>
    </source>
</reference>
<gene>
    <name evidence="1" type="ORF">KI387_037596</name>
</gene>
<dbReference type="AlphaFoldDB" id="A0AA38FT89"/>